<keyword evidence="3" id="KW-0804">Transcription</keyword>
<dbReference type="Pfam" id="PF13545">
    <property type="entry name" value="HTH_Crp_2"/>
    <property type="match status" value="1"/>
</dbReference>
<dbReference type="GO" id="GO:0003677">
    <property type="term" value="F:DNA binding"/>
    <property type="evidence" value="ECO:0007669"/>
    <property type="project" value="UniProtKB-KW"/>
</dbReference>
<dbReference type="CDD" id="cd00038">
    <property type="entry name" value="CAP_ED"/>
    <property type="match status" value="1"/>
</dbReference>
<proteinExistence type="predicted"/>
<evidence type="ECO:0000256" key="1">
    <source>
        <dbReference type="ARBA" id="ARBA00023015"/>
    </source>
</evidence>
<dbReference type="GO" id="GO:0003700">
    <property type="term" value="F:DNA-binding transcription factor activity"/>
    <property type="evidence" value="ECO:0007669"/>
    <property type="project" value="TreeGrafter"/>
</dbReference>
<gene>
    <name evidence="5" type="ORF">MGR_1036</name>
</gene>
<dbReference type="InterPro" id="IPR014710">
    <property type="entry name" value="RmlC-like_jellyroll"/>
</dbReference>
<dbReference type="InterPro" id="IPR018490">
    <property type="entry name" value="cNMP-bd_dom_sf"/>
</dbReference>
<accession>A4TUJ4</accession>
<dbReference type="PANTHER" id="PTHR24567:SF74">
    <property type="entry name" value="HTH-TYPE TRANSCRIPTIONAL REGULATOR ARCR"/>
    <property type="match status" value="1"/>
</dbReference>
<dbReference type="SMART" id="SM00419">
    <property type="entry name" value="HTH_CRP"/>
    <property type="match status" value="1"/>
</dbReference>
<feature type="domain" description="Cyclic nucleotide-binding" evidence="4">
    <location>
        <begin position="13"/>
        <end position="115"/>
    </location>
</feature>
<keyword evidence="1" id="KW-0805">Transcription regulation</keyword>
<dbReference type="RefSeq" id="WP_106002030.1">
    <property type="nucleotide sequence ID" value="NZ_CP027527.1"/>
</dbReference>
<dbReference type="Gene3D" id="1.10.10.10">
    <property type="entry name" value="Winged helix-like DNA-binding domain superfamily/Winged helix DNA-binding domain"/>
    <property type="match status" value="1"/>
</dbReference>
<dbReference type="SUPFAM" id="SSF51206">
    <property type="entry name" value="cAMP-binding domain-like"/>
    <property type="match status" value="1"/>
</dbReference>
<protein>
    <submittedName>
        <fullName evidence="5">Transcriptional regulator</fullName>
    </submittedName>
</protein>
<name>A4TUJ4_9PROT</name>
<evidence type="ECO:0000256" key="2">
    <source>
        <dbReference type="ARBA" id="ARBA00023125"/>
    </source>
</evidence>
<dbReference type="InterPro" id="IPR050397">
    <property type="entry name" value="Env_Response_Regulators"/>
</dbReference>
<dbReference type="SMART" id="SM00100">
    <property type="entry name" value="cNMP"/>
    <property type="match status" value="1"/>
</dbReference>
<dbReference type="PANTHER" id="PTHR24567">
    <property type="entry name" value="CRP FAMILY TRANSCRIPTIONAL REGULATORY PROTEIN"/>
    <property type="match status" value="1"/>
</dbReference>
<reference evidence="5" key="1">
    <citation type="journal article" date="2007" name="J. Bacteriol.">
        <title>Comparative genome analysis of four magnetotactic bacteria reveals a complex set of group-specific genes implicated in magnetosome biomineralization and function.</title>
        <authorList>
            <person name="Richter M."/>
            <person name="Kube M."/>
            <person name="Bazylinski D.A."/>
            <person name="Lombardot T."/>
            <person name="Gloeckner F.O."/>
            <person name="Reinhardt R."/>
            <person name="Schueler D."/>
        </authorList>
    </citation>
    <scope>NUCLEOTIDE SEQUENCE</scope>
    <source>
        <strain evidence="5">MSR-1</strain>
    </source>
</reference>
<sequence>MTGTEQTLAGIALFADLSREQLAEIETRCRWYHLAEGAQVFDKDSDSLDVYFIVGGAVRILSQALEREVALADLQAGRYFGELAAIDGLPRSARVIALTDCLLASLDGPGFRALLLHYPEVGLRVMGRMTGVIRDLDRRVMELSTTSEAQRICGELLRLAQPMADRPELWHVADLPNHKDIAAGIGTSREVVAQVIGELARDGVVKRRGMGLSITDLPRLRLLARAA</sequence>
<keyword evidence="2" id="KW-0238">DNA-binding</keyword>
<evidence type="ECO:0000259" key="4">
    <source>
        <dbReference type="PROSITE" id="PS50042"/>
    </source>
</evidence>
<dbReference type="InterPro" id="IPR036388">
    <property type="entry name" value="WH-like_DNA-bd_sf"/>
</dbReference>
<dbReference type="InterPro" id="IPR000595">
    <property type="entry name" value="cNMP-bd_dom"/>
</dbReference>
<dbReference type="Gene3D" id="2.60.120.10">
    <property type="entry name" value="Jelly Rolls"/>
    <property type="match status" value="1"/>
</dbReference>
<dbReference type="SUPFAM" id="SSF46785">
    <property type="entry name" value="Winged helix' DNA-binding domain"/>
    <property type="match status" value="1"/>
</dbReference>
<dbReference type="InterPro" id="IPR036390">
    <property type="entry name" value="WH_DNA-bd_sf"/>
</dbReference>
<evidence type="ECO:0000313" key="5">
    <source>
        <dbReference type="EMBL" id="CAM74301.1"/>
    </source>
</evidence>
<organism evidence="5">
    <name type="scientific">Magnetospirillum gryphiswaldense</name>
    <dbReference type="NCBI Taxonomy" id="55518"/>
    <lineage>
        <taxon>Bacteria</taxon>
        <taxon>Pseudomonadati</taxon>
        <taxon>Pseudomonadota</taxon>
        <taxon>Alphaproteobacteria</taxon>
        <taxon>Rhodospirillales</taxon>
        <taxon>Rhodospirillaceae</taxon>
        <taxon>Magnetospirillum</taxon>
    </lineage>
</organism>
<dbReference type="AlphaFoldDB" id="A4TUJ4"/>
<dbReference type="InterPro" id="IPR012318">
    <property type="entry name" value="HTH_CRP"/>
</dbReference>
<dbReference type="PROSITE" id="PS50042">
    <property type="entry name" value="CNMP_BINDING_3"/>
    <property type="match status" value="1"/>
</dbReference>
<evidence type="ECO:0000256" key="3">
    <source>
        <dbReference type="ARBA" id="ARBA00023163"/>
    </source>
</evidence>
<dbReference type="GO" id="GO:0005829">
    <property type="term" value="C:cytosol"/>
    <property type="evidence" value="ECO:0007669"/>
    <property type="project" value="TreeGrafter"/>
</dbReference>
<dbReference type="Pfam" id="PF00027">
    <property type="entry name" value="cNMP_binding"/>
    <property type="match status" value="1"/>
</dbReference>
<dbReference type="EMBL" id="CU459003">
    <property type="protein sequence ID" value="CAM74301.1"/>
    <property type="molecule type" value="Genomic_DNA"/>
</dbReference>